<dbReference type="Proteomes" id="UP000887565">
    <property type="component" value="Unplaced"/>
</dbReference>
<reference evidence="2" key="1">
    <citation type="submission" date="2022-11" db="UniProtKB">
        <authorList>
            <consortium name="WormBaseParasite"/>
        </authorList>
    </citation>
    <scope>IDENTIFICATION</scope>
</reference>
<evidence type="ECO:0000313" key="1">
    <source>
        <dbReference type="Proteomes" id="UP000887565"/>
    </source>
</evidence>
<organism evidence="1 2">
    <name type="scientific">Romanomermis culicivorax</name>
    <name type="common">Nematode worm</name>
    <dbReference type="NCBI Taxonomy" id="13658"/>
    <lineage>
        <taxon>Eukaryota</taxon>
        <taxon>Metazoa</taxon>
        <taxon>Ecdysozoa</taxon>
        <taxon>Nematoda</taxon>
        <taxon>Enoplea</taxon>
        <taxon>Dorylaimia</taxon>
        <taxon>Mermithida</taxon>
        <taxon>Mermithoidea</taxon>
        <taxon>Mermithidae</taxon>
        <taxon>Romanomermis</taxon>
    </lineage>
</organism>
<dbReference type="WBParaSite" id="nRc.2.0.1.t46010-RA">
    <property type="protein sequence ID" value="nRc.2.0.1.t46010-RA"/>
    <property type="gene ID" value="nRc.2.0.1.g46010"/>
</dbReference>
<proteinExistence type="predicted"/>
<protein>
    <submittedName>
        <fullName evidence="2">Uncharacterized protein</fullName>
    </submittedName>
</protein>
<sequence length="77" mass="9157">MMVQRWRVRLVTRNQPLPCERTGYADYHTKADFKYSRTNEKSSVDITFMVDKECRLNITVEQNGTKLVFNDSMSWGY</sequence>
<name>A0A915L4K4_ROMCU</name>
<keyword evidence="1" id="KW-1185">Reference proteome</keyword>
<accession>A0A915L4K4</accession>
<dbReference type="AlphaFoldDB" id="A0A915L4K4"/>
<evidence type="ECO:0000313" key="2">
    <source>
        <dbReference type="WBParaSite" id="nRc.2.0.1.t46010-RA"/>
    </source>
</evidence>